<accession>A0ACB9Z785</accession>
<protein>
    <submittedName>
        <fullName evidence="1">GatB/YqeY domain-containing protein</fullName>
    </submittedName>
</protein>
<organism evidence="1 2">
    <name type="scientific">Hypoxylon rubiginosum</name>
    <dbReference type="NCBI Taxonomy" id="110542"/>
    <lineage>
        <taxon>Eukaryota</taxon>
        <taxon>Fungi</taxon>
        <taxon>Dikarya</taxon>
        <taxon>Ascomycota</taxon>
        <taxon>Pezizomycotina</taxon>
        <taxon>Sordariomycetes</taxon>
        <taxon>Xylariomycetidae</taxon>
        <taxon>Xylariales</taxon>
        <taxon>Hypoxylaceae</taxon>
        <taxon>Hypoxylon</taxon>
    </lineage>
</organism>
<keyword evidence="2" id="KW-1185">Reference proteome</keyword>
<comment type="caution">
    <text evidence="1">The sequence shown here is derived from an EMBL/GenBank/DDBJ whole genome shotgun (WGS) entry which is preliminary data.</text>
</comment>
<evidence type="ECO:0000313" key="2">
    <source>
        <dbReference type="Proteomes" id="UP001497700"/>
    </source>
</evidence>
<dbReference type="EMBL" id="MU393451">
    <property type="protein sequence ID" value="KAI4867103.1"/>
    <property type="molecule type" value="Genomic_DNA"/>
</dbReference>
<reference evidence="1 2" key="1">
    <citation type="journal article" date="2022" name="New Phytol.">
        <title>Ecological generalism drives hyperdiversity of secondary metabolite gene clusters in xylarialean endophytes.</title>
        <authorList>
            <person name="Franco M.E.E."/>
            <person name="Wisecaver J.H."/>
            <person name="Arnold A.E."/>
            <person name="Ju Y.M."/>
            <person name="Slot J.C."/>
            <person name="Ahrendt S."/>
            <person name="Moore L.P."/>
            <person name="Eastman K.E."/>
            <person name="Scott K."/>
            <person name="Konkel Z."/>
            <person name="Mondo S.J."/>
            <person name="Kuo A."/>
            <person name="Hayes R.D."/>
            <person name="Haridas S."/>
            <person name="Andreopoulos B."/>
            <person name="Riley R."/>
            <person name="LaButti K."/>
            <person name="Pangilinan J."/>
            <person name="Lipzen A."/>
            <person name="Amirebrahimi M."/>
            <person name="Yan J."/>
            <person name="Adam C."/>
            <person name="Keymanesh K."/>
            <person name="Ng V."/>
            <person name="Louie K."/>
            <person name="Northen T."/>
            <person name="Drula E."/>
            <person name="Henrissat B."/>
            <person name="Hsieh H.M."/>
            <person name="Youens-Clark K."/>
            <person name="Lutzoni F."/>
            <person name="Miadlikowska J."/>
            <person name="Eastwood D.C."/>
            <person name="Hamelin R.C."/>
            <person name="Grigoriev I.V."/>
            <person name="U'Ren J.M."/>
        </authorList>
    </citation>
    <scope>NUCLEOTIDE SEQUENCE [LARGE SCALE GENOMIC DNA]</scope>
    <source>
        <strain evidence="1 2">CBS 119005</strain>
    </source>
</reference>
<proteinExistence type="predicted"/>
<evidence type="ECO:0000313" key="1">
    <source>
        <dbReference type="EMBL" id="KAI4867103.1"/>
    </source>
</evidence>
<sequence>MATSGSSSRVAQRLLRARFTSPTTPSSSRTCPRFYSSDAPPPAPPLLQKIKADLKTAMRAKDAARLTAIRSILAASLNASKTASPIATDAQVVALLRRTQRASADASAEFAAASRQDLVDKEQAQIGILEEYAAASGVEELDEEQLRAVVAGVVTALTSEGGGGDGKVRMGDVMKKLLAPGGPLEGKDVERALLARIVKEVTGSS</sequence>
<name>A0ACB9Z785_9PEZI</name>
<dbReference type="Proteomes" id="UP001497700">
    <property type="component" value="Unassembled WGS sequence"/>
</dbReference>
<gene>
    <name evidence="1" type="ORF">F4820DRAFT_229286</name>
</gene>